<dbReference type="Pfam" id="PF02311">
    <property type="entry name" value="AraC_binding"/>
    <property type="match status" value="1"/>
</dbReference>
<dbReference type="InterPro" id="IPR009057">
    <property type="entry name" value="Homeodomain-like_sf"/>
</dbReference>
<protein>
    <submittedName>
        <fullName evidence="5">AraC family transcriptional regulator</fullName>
    </submittedName>
</protein>
<sequence length="259" mass="28928">MSLLDLRTSNLGQEHVAHAHSHHQLILATCGVTELAIEGVGDRVTGGRGCLIPCACHHEYKGDGRNRTLVLDVSLDALGDRRDGDSLQRLFERPRFFPVSPRLNHLAVTLMAQLEQFPALHSEIAALLLRALYLQLEDELPSNTSASLAGHRSGERIDLQRLDEWIDRHLADEIRVDQLAALCALSPGHFHALFRDMTGVTPVAYVQQRRLDHARALVQHSGLSLGHIAALVGFRDQGSFSRAYRRHFDISPSIERRDR</sequence>
<organism evidence="5 6">
    <name type="scientific">Billgrantia antri</name>
    <dbReference type="NCBI Taxonomy" id="2846777"/>
    <lineage>
        <taxon>Bacteria</taxon>
        <taxon>Pseudomonadati</taxon>
        <taxon>Pseudomonadota</taxon>
        <taxon>Gammaproteobacteria</taxon>
        <taxon>Oceanospirillales</taxon>
        <taxon>Halomonadaceae</taxon>
        <taxon>Billgrantia</taxon>
    </lineage>
</organism>
<keyword evidence="1" id="KW-0805">Transcription regulation</keyword>
<dbReference type="EMBL" id="JAHYCA010000003">
    <property type="protein sequence ID" value="MBW6391265.1"/>
    <property type="molecule type" value="Genomic_DNA"/>
</dbReference>
<keyword evidence="3" id="KW-0804">Transcription</keyword>
<dbReference type="PANTHER" id="PTHR46796">
    <property type="entry name" value="HTH-TYPE TRANSCRIPTIONAL ACTIVATOR RHAS-RELATED"/>
    <property type="match status" value="1"/>
</dbReference>
<keyword evidence="6" id="KW-1185">Reference proteome</keyword>
<dbReference type="SUPFAM" id="SSF51215">
    <property type="entry name" value="Regulatory protein AraC"/>
    <property type="match status" value="1"/>
</dbReference>
<gene>
    <name evidence="5" type="ORF">KPL81_08850</name>
</gene>
<evidence type="ECO:0000259" key="4">
    <source>
        <dbReference type="PROSITE" id="PS01124"/>
    </source>
</evidence>
<dbReference type="InterPro" id="IPR003313">
    <property type="entry name" value="AraC-bd"/>
</dbReference>
<evidence type="ECO:0000256" key="3">
    <source>
        <dbReference type="ARBA" id="ARBA00023163"/>
    </source>
</evidence>
<dbReference type="SMART" id="SM00342">
    <property type="entry name" value="HTH_ARAC"/>
    <property type="match status" value="1"/>
</dbReference>
<reference evidence="5 6" key="1">
    <citation type="submission" date="2021-07" db="EMBL/GenBank/DDBJ databases">
        <authorList>
            <person name="So Y."/>
        </authorList>
    </citation>
    <scope>NUCLEOTIDE SEQUENCE [LARGE SCALE GENOMIC DNA]</scope>
    <source>
        <strain evidence="5 6">Y3S6</strain>
    </source>
</reference>
<feature type="domain" description="HTH araC/xylS-type" evidence="4">
    <location>
        <begin position="160"/>
        <end position="258"/>
    </location>
</feature>
<proteinExistence type="predicted"/>
<dbReference type="Gene3D" id="1.10.10.60">
    <property type="entry name" value="Homeodomain-like"/>
    <property type="match status" value="2"/>
</dbReference>
<dbReference type="Proteomes" id="UP000769617">
    <property type="component" value="Unassembled WGS sequence"/>
</dbReference>
<evidence type="ECO:0000256" key="2">
    <source>
        <dbReference type="ARBA" id="ARBA00023125"/>
    </source>
</evidence>
<dbReference type="InterPro" id="IPR018060">
    <property type="entry name" value="HTH_AraC"/>
</dbReference>
<evidence type="ECO:0000313" key="6">
    <source>
        <dbReference type="Proteomes" id="UP000769617"/>
    </source>
</evidence>
<dbReference type="PANTHER" id="PTHR46796:SF10">
    <property type="entry name" value="TRANSCRIPTIONAL ACTIVATOR FEAR"/>
    <property type="match status" value="1"/>
</dbReference>
<dbReference type="InterPro" id="IPR050204">
    <property type="entry name" value="AraC_XylS_family_regulators"/>
</dbReference>
<name>A0ABS6ZQG1_9GAMM</name>
<dbReference type="SUPFAM" id="SSF46689">
    <property type="entry name" value="Homeodomain-like"/>
    <property type="match status" value="2"/>
</dbReference>
<keyword evidence="2" id="KW-0238">DNA-binding</keyword>
<dbReference type="InterPro" id="IPR037923">
    <property type="entry name" value="HTH-like"/>
</dbReference>
<dbReference type="RefSeq" id="WP_219791515.1">
    <property type="nucleotide sequence ID" value="NZ_JAHYCA010000003.1"/>
</dbReference>
<dbReference type="PROSITE" id="PS01124">
    <property type="entry name" value="HTH_ARAC_FAMILY_2"/>
    <property type="match status" value="1"/>
</dbReference>
<accession>A0ABS6ZQG1</accession>
<evidence type="ECO:0000313" key="5">
    <source>
        <dbReference type="EMBL" id="MBW6391265.1"/>
    </source>
</evidence>
<dbReference type="Pfam" id="PF12833">
    <property type="entry name" value="HTH_18"/>
    <property type="match status" value="1"/>
</dbReference>
<comment type="caution">
    <text evidence="5">The sequence shown here is derived from an EMBL/GenBank/DDBJ whole genome shotgun (WGS) entry which is preliminary data.</text>
</comment>
<evidence type="ECO:0000256" key="1">
    <source>
        <dbReference type="ARBA" id="ARBA00023015"/>
    </source>
</evidence>